<dbReference type="SUPFAM" id="SSF55729">
    <property type="entry name" value="Acyl-CoA N-acyltransferases (Nat)"/>
    <property type="match status" value="1"/>
</dbReference>
<evidence type="ECO:0008006" key="6">
    <source>
        <dbReference type="Google" id="ProtNLM"/>
    </source>
</evidence>
<evidence type="ECO:0000256" key="2">
    <source>
        <dbReference type="SAM" id="MobiDB-lite"/>
    </source>
</evidence>
<evidence type="ECO:0000256" key="1">
    <source>
        <dbReference type="ARBA" id="ARBA00022679"/>
    </source>
</evidence>
<keyword evidence="3" id="KW-0812">Transmembrane</keyword>
<evidence type="ECO:0000256" key="3">
    <source>
        <dbReference type="SAM" id="Phobius"/>
    </source>
</evidence>
<evidence type="ECO:0000313" key="4">
    <source>
        <dbReference type="EMBL" id="RSH93267.1"/>
    </source>
</evidence>
<dbReference type="PANTHER" id="PTHR13947:SF37">
    <property type="entry name" value="LD18367P"/>
    <property type="match status" value="1"/>
</dbReference>
<sequence>MADAVPPAGGPPAGDFVRRYNPETDAHTVKMLVGQGVMEGLATANRRVTRHPLVLLVWLILGAALDWRMDWLPKPNSILTKVSPLMGFALVMVPIVGFAEYWHRPTWTRLLRETVGAPDMVAIDAFYHLDPKSAMIVFEHNNEVSGVVAIDGKRPGEELGSVLGAEEKQKGDVSVMEKSGLGGAKSNKSGLRQRGKKTSTPSNIVQIRHLDVDYPLRRQGVATELLAAALDHAFNIAPLGSAPTPAETVIVLSNPFAPDGEKLLKKFGFTVSASNDWPQPRSVGLLQWKGRYFELSRTEWASRRDAILKRA</sequence>
<keyword evidence="3" id="KW-1133">Transmembrane helix</keyword>
<keyword evidence="3" id="KW-0472">Membrane</keyword>
<dbReference type="Proteomes" id="UP000279259">
    <property type="component" value="Unassembled WGS sequence"/>
</dbReference>
<keyword evidence="5" id="KW-1185">Reference proteome</keyword>
<protein>
    <recommendedName>
        <fullName evidence="6">N-acetyltransferase domain-containing protein</fullName>
    </recommendedName>
</protein>
<dbReference type="AlphaFoldDB" id="A0A427YQC6"/>
<keyword evidence="1" id="KW-0808">Transferase</keyword>
<accession>A0A427YQC6</accession>
<organism evidence="4 5">
    <name type="scientific">Saitozyma podzolica</name>
    <dbReference type="NCBI Taxonomy" id="1890683"/>
    <lineage>
        <taxon>Eukaryota</taxon>
        <taxon>Fungi</taxon>
        <taxon>Dikarya</taxon>
        <taxon>Basidiomycota</taxon>
        <taxon>Agaricomycotina</taxon>
        <taxon>Tremellomycetes</taxon>
        <taxon>Tremellales</taxon>
        <taxon>Trimorphomycetaceae</taxon>
        <taxon>Saitozyma</taxon>
    </lineage>
</organism>
<dbReference type="GO" id="GO:0008080">
    <property type="term" value="F:N-acetyltransferase activity"/>
    <property type="evidence" value="ECO:0007669"/>
    <property type="project" value="InterPro"/>
</dbReference>
<dbReference type="InterPro" id="IPR050769">
    <property type="entry name" value="NAT_camello-type"/>
</dbReference>
<dbReference type="Gene3D" id="3.40.630.30">
    <property type="match status" value="1"/>
</dbReference>
<evidence type="ECO:0000313" key="5">
    <source>
        <dbReference type="Proteomes" id="UP000279259"/>
    </source>
</evidence>
<feature type="transmembrane region" description="Helical" evidence="3">
    <location>
        <begin position="85"/>
        <end position="102"/>
    </location>
</feature>
<gene>
    <name evidence="4" type="ORF">EHS25_007621</name>
</gene>
<proteinExistence type="predicted"/>
<feature type="region of interest" description="Disordered" evidence="2">
    <location>
        <begin position="177"/>
        <end position="200"/>
    </location>
</feature>
<dbReference type="InterPro" id="IPR016181">
    <property type="entry name" value="Acyl_CoA_acyltransferase"/>
</dbReference>
<comment type="caution">
    <text evidence="4">The sequence shown here is derived from an EMBL/GenBank/DDBJ whole genome shotgun (WGS) entry which is preliminary data.</text>
</comment>
<dbReference type="EMBL" id="RSCD01000004">
    <property type="protein sequence ID" value="RSH93267.1"/>
    <property type="molecule type" value="Genomic_DNA"/>
</dbReference>
<feature type="transmembrane region" description="Helical" evidence="3">
    <location>
        <begin position="48"/>
        <end position="65"/>
    </location>
</feature>
<name>A0A427YQC6_9TREE</name>
<dbReference type="OrthoDB" id="2564232at2759"/>
<reference evidence="4 5" key="1">
    <citation type="submission" date="2018-11" db="EMBL/GenBank/DDBJ databases">
        <title>Genome sequence of Saitozyma podzolica DSM 27192.</title>
        <authorList>
            <person name="Aliyu H."/>
            <person name="Gorte O."/>
            <person name="Ochsenreither K."/>
        </authorList>
    </citation>
    <scope>NUCLEOTIDE SEQUENCE [LARGE SCALE GENOMIC DNA]</scope>
    <source>
        <strain evidence="4 5">DSM 27192</strain>
    </source>
</reference>
<dbReference type="PANTHER" id="PTHR13947">
    <property type="entry name" value="GNAT FAMILY N-ACETYLTRANSFERASE"/>
    <property type="match status" value="1"/>
</dbReference>